<reference evidence="7 8" key="1">
    <citation type="submission" date="2021-08" db="EMBL/GenBank/DDBJ databases">
        <authorList>
            <person name="Ping M."/>
        </authorList>
    </citation>
    <scope>NUCLEOTIDE SEQUENCE [LARGE SCALE GENOMIC DNA]</scope>
    <source>
        <strain evidence="7 8">MG28</strain>
    </source>
</reference>
<evidence type="ECO:0000256" key="6">
    <source>
        <dbReference type="SAM" id="SignalP"/>
    </source>
</evidence>
<comment type="subcellular location">
    <subcellularLocation>
        <location evidence="1">Membrane</location>
        <topology evidence="1">Multi-pass membrane protein</topology>
    </subcellularLocation>
</comment>
<keyword evidence="6" id="KW-0732">Signal</keyword>
<keyword evidence="2 5" id="KW-0812">Transmembrane</keyword>
<dbReference type="NCBIfam" id="NF038012">
    <property type="entry name" value="DMT_1"/>
    <property type="match status" value="1"/>
</dbReference>
<dbReference type="Pfam" id="PF05653">
    <property type="entry name" value="Mg_trans_NIPA"/>
    <property type="match status" value="1"/>
</dbReference>
<feature type="transmembrane region" description="Helical" evidence="5">
    <location>
        <begin position="43"/>
        <end position="65"/>
    </location>
</feature>
<proteinExistence type="predicted"/>
<keyword evidence="4 5" id="KW-0472">Membrane</keyword>
<feature type="transmembrane region" description="Helical" evidence="5">
    <location>
        <begin position="96"/>
        <end position="117"/>
    </location>
</feature>
<evidence type="ECO:0000313" key="7">
    <source>
        <dbReference type="EMBL" id="QYX75821.1"/>
    </source>
</evidence>
<name>A0ABX8XIX3_9ACTN</name>
<feature type="transmembrane region" description="Helical" evidence="5">
    <location>
        <begin position="191"/>
        <end position="212"/>
    </location>
</feature>
<dbReference type="PANTHER" id="PTHR40761:SF1">
    <property type="entry name" value="CONSERVED INTEGRAL MEMBRANE ALANINE VALINE AND LEUCINE RICH PROTEIN-RELATED"/>
    <property type="match status" value="1"/>
</dbReference>
<dbReference type="EMBL" id="CP080647">
    <property type="protein sequence ID" value="QYX75821.1"/>
    <property type="molecule type" value="Genomic_DNA"/>
</dbReference>
<feature type="signal peptide" evidence="6">
    <location>
        <begin position="1"/>
        <end position="19"/>
    </location>
</feature>
<evidence type="ECO:0000313" key="8">
    <source>
        <dbReference type="Proteomes" id="UP000827138"/>
    </source>
</evidence>
<evidence type="ECO:0000256" key="3">
    <source>
        <dbReference type="ARBA" id="ARBA00022989"/>
    </source>
</evidence>
<keyword evidence="3 5" id="KW-1133">Transmembrane helix</keyword>
<feature type="chain" id="PRO_5046091818" evidence="6">
    <location>
        <begin position="20"/>
        <end position="389"/>
    </location>
</feature>
<evidence type="ECO:0000256" key="4">
    <source>
        <dbReference type="ARBA" id="ARBA00023136"/>
    </source>
</evidence>
<gene>
    <name evidence="7" type="ORF">K1J60_04195</name>
</gene>
<dbReference type="Proteomes" id="UP000827138">
    <property type="component" value="Chromosome"/>
</dbReference>
<dbReference type="RefSeq" id="WP_220644971.1">
    <property type="nucleotide sequence ID" value="NZ_CP080647.1"/>
</dbReference>
<keyword evidence="8" id="KW-1185">Reference proteome</keyword>
<dbReference type="InterPro" id="IPR008521">
    <property type="entry name" value="Mg_trans_NIPA"/>
</dbReference>
<evidence type="ECO:0000256" key="1">
    <source>
        <dbReference type="ARBA" id="ARBA00004141"/>
    </source>
</evidence>
<sequence>MSALALSVLLSFVSAVAYAGGAIVQERVAVSSSQAYAPLRRPVWWAAVGLNGLGGLLHVVALAYGPLSLVQPLGALTIVFALPMAALFVGRRAGATAWRGAIMATVGLAGLLALVGSADAQSLDDTQRVLVAVVSGGAVAALMVAGRAAHRHPAVRSILLAIASGVAFGMSSVFTKTVAVDWTDGVALSDVPTLALIGVFATAGLLLSQAAYRGGGLAAPLATLTVVNPVVAAAVGIAMFGETFRYGTTGTLLALASGVVAAGGLILLTTERLADQVRTERADEGLPVPADEQQPTAMPQGAAAGTVDLESLTVEKLLAGLPRQTDGAPEVVEEPHDLDKAVAVPASFLRRIPEYEDDVPPGSLLPFSFHGEPYVSRALLDRHRDRVKS</sequence>
<feature type="transmembrane region" description="Helical" evidence="5">
    <location>
        <begin position="218"/>
        <end position="240"/>
    </location>
</feature>
<evidence type="ECO:0000256" key="2">
    <source>
        <dbReference type="ARBA" id="ARBA00022692"/>
    </source>
</evidence>
<protein>
    <submittedName>
        <fullName evidence="7">DMT family transporter</fullName>
    </submittedName>
</protein>
<evidence type="ECO:0000256" key="5">
    <source>
        <dbReference type="SAM" id="Phobius"/>
    </source>
</evidence>
<feature type="transmembrane region" description="Helical" evidence="5">
    <location>
        <begin position="158"/>
        <end position="179"/>
    </location>
</feature>
<feature type="transmembrane region" description="Helical" evidence="5">
    <location>
        <begin position="129"/>
        <end position="146"/>
    </location>
</feature>
<dbReference type="InterPro" id="IPR037185">
    <property type="entry name" value="EmrE-like"/>
</dbReference>
<accession>A0ABX8XIX3</accession>
<feature type="transmembrane region" description="Helical" evidence="5">
    <location>
        <begin position="72"/>
        <end position="90"/>
    </location>
</feature>
<dbReference type="PANTHER" id="PTHR40761">
    <property type="entry name" value="CONSERVED INTEGRAL MEMBRANE ALANINE VALINE AND LEUCINE RICH PROTEIN-RELATED"/>
    <property type="match status" value="1"/>
</dbReference>
<dbReference type="SUPFAM" id="SSF103481">
    <property type="entry name" value="Multidrug resistance efflux transporter EmrE"/>
    <property type="match status" value="1"/>
</dbReference>
<feature type="transmembrane region" description="Helical" evidence="5">
    <location>
        <begin position="252"/>
        <end position="270"/>
    </location>
</feature>
<organism evidence="7 8">
    <name type="scientific">Streptomyces akebiae</name>
    <dbReference type="NCBI Taxonomy" id="2865673"/>
    <lineage>
        <taxon>Bacteria</taxon>
        <taxon>Bacillati</taxon>
        <taxon>Actinomycetota</taxon>
        <taxon>Actinomycetes</taxon>
        <taxon>Kitasatosporales</taxon>
        <taxon>Streptomycetaceae</taxon>
        <taxon>Streptomyces</taxon>
    </lineage>
</organism>